<accession>A0A2T0GXR8</accession>
<keyword evidence="2 5" id="KW-0812">Transmembrane</keyword>
<dbReference type="GO" id="GO:0009060">
    <property type="term" value="P:aerobic respiration"/>
    <property type="evidence" value="ECO:0007669"/>
    <property type="project" value="TreeGrafter"/>
</dbReference>
<feature type="transmembrane region" description="Helical" evidence="5">
    <location>
        <begin position="288"/>
        <end position="309"/>
    </location>
</feature>
<feature type="transmembrane region" description="Helical" evidence="5">
    <location>
        <begin position="245"/>
        <end position="268"/>
    </location>
</feature>
<evidence type="ECO:0000256" key="3">
    <source>
        <dbReference type="ARBA" id="ARBA00022989"/>
    </source>
</evidence>
<dbReference type="Pfam" id="PF00146">
    <property type="entry name" value="NADHdh"/>
    <property type="match status" value="1"/>
</dbReference>
<keyword evidence="3 5" id="KW-1133">Transmembrane helix</keyword>
<keyword evidence="4 5" id="KW-0472">Membrane</keyword>
<evidence type="ECO:0000256" key="4">
    <source>
        <dbReference type="ARBA" id="ARBA00023136"/>
    </source>
</evidence>
<protein>
    <recommendedName>
        <fullName evidence="5">NADH-quinone oxidoreductase subunit H</fullName>
        <ecNumber evidence="5">7.1.1.-</ecNumber>
    </recommendedName>
    <alternativeName>
        <fullName evidence="5">NADH dehydrogenase I subunit H</fullName>
    </alternativeName>
    <alternativeName>
        <fullName evidence="5">NDH-1 subunit H</fullName>
    </alternativeName>
</protein>
<keyword evidence="5" id="KW-0830">Ubiquinone</keyword>
<dbReference type="RefSeq" id="WP_106113293.1">
    <property type="nucleotide sequence ID" value="NZ_PVSR01000008.1"/>
</dbReference>
<feature type="transmembrane region" description="Helical" evidence="5">
    <location>
        <begin position="357"/>
        <end position="375"/>
    </location>
</feature>
<evidence type="ECO:0000256" key="1">
    <source>
        <dbReference type="ARBA" id="ARBA00004141"/>
    </source>
</evidence>
<evidence type="ECO:0000313" key="9">
    <source>
        <dbReference type="Proteomes" id="UP000239352"/>
    </source>
</evidence>
<comment type="caution">
    <text evidence="8">The sequence shown here is derived from an EMBL/GenBank/DDBJ whole genome shotgun (WGS) entry which is preliminary data.</text>
</comment>
<name>A0A2T0GXR8_ACTMO</name>
<reference evidence="8 9" key="1">
    <citation type="submission" date="2018-03" db="EMBL/GenBank/DDBJ databases">
        <title>Actinopolyspora mortivallis from Sahara, screening for active biomolecules.</title>
        <authorList>
            <person name="Selama O."/>
            <person name="Wellington E.M.H."/>
            <person name="Hacene H."/>
        </authorList>
    </citation>
    <scope>NUCLEOTIDE SEQUENCE [LARGE SCALE GENOMIC DNA]</scope>
    <source>
        <strain evidence="8 9">M5A</strain>
    </source>
</reference>
<dbReference type="InterPro" id="IPR001694">
    <property type="entry name" value="NADH_UbQ_OxRdtase_su1/FPO"/>
</dbReference>
<dbReference type="InterPro" id="IPR018086">
    <property type="entry name" value="NADH_UbQ_OxRdtase_su1_CS"/>
</dbReference>
<feature type="region of interest" description="Disordered" evidence="7">
    <location>
        <begin position="380"/>
        <end position="444"/>
    </location>
</feature>
<dbReference type="PROSITE" id="PS00668">
    <property type="entry name" value="COMPLEX1_ND1_2"/>
    <property type="match status" value="1"/>
</dbReference>
<dbReference type="NCBIfam" id="NF004743">
    <property type="entry name" value="PRK06076.1-4"/>
    <property type="match status" value="1"/>
</dbReference>
<feature type="transmembrane region" description="Helical" evidence="5">
    <location>
        <begin position="123"/>
        <end position="146"/>
    </location>
</feature>
<evidence type="ECO:0000313" key="8">
    <source>
        <dbReference type="EMBL" id="PRW63901.1"/>
    </source>
</evidence>
<keyword evidence="5" id="KW-0874">Quinone</keyword>
<dbReference type="InParanoid" id="A0A2T0GXR8"/>
<dbReference type="GO" id="GO:0005886">
    <property type="term" value="C:plasma membrane"/>
    <property type="evidence" value="ECO:0007669"/>
    <property type="project" value="UniProtKB-SubCell"/>
</dbReference>
<dbReference type="GO" id="GO:0003954">
    <property type="term" value="F:NADH dehydrogenase activity"/>
    <property type="evidence" value="ECO:0007669"/>
    <property type="project" value="TreeGrafter"/>
</dbReference>
<keyword evidence="5" id="KW-1003">Cell membrane</keyword>
<sequence>MNETARLIADDPIWLILLKVVGTFAFLVVMTLLTIWAERRVIGRMQQRPGPNRAGPFGILQSLADGLKLAFKEDIRPVLADKWIYILAPVVSATPALVAFSVIPVGGEVTILGERTALQLVELPVSLLVVLASASVGVYGIVLAGWSSGSPYPLLGGLRSAAQVISYEIAMGLSFIAVILYAGTLSTSGIVAAQENGWFFALLPFSFVVYAIAMVGETNRAPFDLPEAESELVGGFHTEYSSLKFALFFLAEYINMVTVSALATTLFLGGWHAPWPLYLVGDGVLNTGWWPVLWFLLKTMAFLFVFVWLRGTLPRLRYDQFMNLGWKVLVPLSLVWICAVTAIRGVRNADLVGSREFLFIGGGVVVALLLLAFLVPDRKPQPAEHDEDEVPLTGGGYPVPPVDLRVPESPRGTTVSATSGGRARLPESGQESTGSTKEDPDGSD</sequence>
<evidence type="ECO:0000256" key="5">
    <source>
        <dbReference type="HAMAP-Rule" id="MF_01350"/>
    </source>
</evidence>
<feature type="transmembrane region" description="Helical" evidence="5">
    <location>
        <begin position="198"/>
        <end position="216"/>
    </location>
</feature>
<gene>
    <name evidence="5" type="primary">nuoH</name>
    <name evidence="8" type="ORF">CEP50_07960</name>
</gene>
<evidence type="ECO:0000256" key="2">
    <source>
        <dbReference type="ARBA" id="ARBA00022692"/>
    </source>
</evidence>
<keyword evidence="5 6" id="KW-0520">NAD</keyword>
<feature type="transmembrane region" description="Helical" evidence="5">
    <location>
        <begin position="12"/>
        <end position="37"/>
    </location>
</feature>
<organism evidence="8 9">
    <name type="scientific">Actinopolyspora mortivallis</name>
    <dbReference type="NCBI Taxonomy" id="33906"/>
    <lineage>
        <taxon>Bacteria</taxon>
        <taxon>Bacillati</taxon>
        <taxon>Actinomycetota</taxon>
        <taxon>Actinomycetes</taxon>
        <taxon>Actinopolysporales</taxon>
        <taxon>Actinopolysporaceae</taxon>
        <taxon>Actinopolyspora</taxon>
    </lineage>
</organism>
<proteinExistence type="inferred from homology"/>
<dbReference type="PROSITE" id="PS00667">
    <property type="entry name" value="COMPLEX1_ND1_1"/>
    <property type="match status" value="1"/>
</dbReference>
<dbReference type="PANTHER" id="PTHR11432:SF3">
    <property type="entry name" value="NADH-UBIQUINONE OXIDOREDUCTASE CHAIN 1"/>
    <property type="match status" value="1"/>
</dbReference>
<keyword evidence="9" id="KW-1185">Reference proteome</keyword>
<evidence type="ECO:0000256" key="7">
    <source>
        <dbReference type="SAM" id="MobiDB-lite"/>
    </source>
</evidence>
<comment type="function">
    <text evidence="5">NDH-1 shuttles electrons from NADH, via FMN and iron-sulfur (Fe-S) centers, to quinones in the respiratory chain. The immediate electron acceptor for the enzyme in this species is believed to be ubiquinone. Couples the redox reaction to proton translocation (for every two electrons transferred, four hydrogen ions are translocated across the cytoplasmic membrane), and thus conserves the redox energy in a proton gradient. This subunit may bind ubiquinone.</text>
</comment>
<dbReference type="HAMAP" id="MF_01350">
    <property type="entry name" value="NDH1_NuoH"/>
    <property type="match status" value="1"/>
</dbReference>
<feature type="transmembrane region" description="Helical" evidence="5">
    <location>
        <begin position="321"/>
        <end position="345"/>
    </location>
</feature>
<comment type="catalytic activity">
    <reaction evidence="5">
        <text>a quinone + NADH + 5 H(+)(in) = a quinol + NAD(+) + 4 H(+)(out)</text>
        <dbReference type="Rhea" id="RHEA:57888"/>
        <dbReference type="ChEBI" id="CHEBI:15378"/>
        <dbReference type="ChEBI" id="CHEBI:24646"/>
        <dbReference type="ChEBI" id="CHEBI:57540"/>
        <dbReference type="ChEBI" id="CHEBI:57945"/>
        <dbReference type="ChEBI" id="CHEBI:132124"/>
    </reaction>
</comment>
<dbReference type="EMBL" id="PVSR01000008">
    <property type="protein sequence ID" value="PRW63901.1"/>
    <property type="molecule type" value="Genomic_DNA"/>
</dbReference>
<dbReference type="GO" id="GO:0016655">
    <property type="term" value="F:oxidoreductase activity, acting on NAD(P)H, quinone or similar compound as acceptor"/>
    <property type="evidence" value="ECO:0007669"/>
    <property type="project" value="UniProtKB-UniRule"/>
</dbReference>
<dbReference type="PANTHER" id="PTHR11432">
    <property type="entry name" value="NADH DEHYDROGENASE SUBUNIT 1"/>
    <property type="match status" value="1"/>
</dbReference>
<dbReference type="AlphaFoldDB" id="A0A2T0GXR8"/>
<dbReference type="Proteomes" id="UP000239352">
    <property type="component" value="Unassembled WGS sequence"/>
</dbReference>
<feature type="transmembrane region" description="Helical" evidence="5">
    <location>
        <begin position="83"/>
        <end position="103"/>
    </location>
</feature>
<comment type="subcellular location">
    <subcellularLocation>
        <location evidence="5 6">Cell membrane</location>
        <topology evidence="5 6">Multi-pass membrane protein</topology>
    </subcellularLocation>
    <subcellularLocation>
        <location evidence="1">Membrane</location>
        <topology evidence="1">Multi-pass membrane protein</topology>
    </subcellularLocation>
</comment>
<dbReference type="FunCoup" id="A0A2T0GXR8">
    <property type="interactions" value="73"/>
</dbReference>
<comment type="subunit">
    <text evidence="5">NDH-1 is composed of 14 different subunits. Subunits NuoA, H, J, K, L, M, N constitute the membrane sector of the complex.</text>
</comment>
<evidence type="ECO:0000256" key="6">
    <source>
        <dbReference type="RuleBase" id="RU000471"/>
    </source>
</evidence>
<dbReference type="EC" id="7.1.1.-" evidence="5"/>
<dbReference type="GO" id="GO:0048038">
    <property type="term" value="F:quinone binding"/>
    <property type="evidence" value="ECO:0007669"/>
    <property type="project" value="UniProtKB-KW"/>
</dbReference>
<dbReference type="NCBIfam" id="NF004741">
    <property type="entry name" value="PRK06076.1-2"/>
    <property type="match status" value="1"/>
</dbReference>
<keyword evidence="5" id="KW-1278">Translocase</keyword>
<feature type="transmembrane region" description="Helical" evidence="5">
    <location>
        <begin position="167"/>
        <end position="192"/>
    </location>
</feature>
<comment type="similarity">
    <text evidence="5 6">Belongs to the complex I subunit 1 family.</text>
</comment>
<dbReference type="STRING" id="1050202.GCA_000384035_00134"/>